<evidence type="ECO:0000313" key="3">
    <source>
        <dbReference type="Proteomes" id="UP000054725"/>
    </source>
</evidence>
<dbReference type="Proteomes" id="UP000054725">
    <property type="component" value="Unassembled WGS sequence"/>
</dbReference>
<feature type="compositionally biased region" description="Polar residues" evidence="1">
    <location>
        <begin position="9"/>
        <end position="19"/>
    </location>
</feature>
<feature type="compositionally biased region" description="Basic and acidic residues" evidence="1">
    <location>
        <begin position="20"/>
        <end position="30"/>
    </location>
</feature>
<name>A0A0W0WVH2_9GAMM</name>
<gene>
    <name evidence="2" type="ORF">Lnau_1297</name>
</gene>
<proteinExistence type="predicted"/>
<protein>
    <submittedName>
        <fullName evidence="2">Uncharacterized protein</fullName>
    </submittedName>
</protein>
<reference evidence="2 3" key="1">
    <citation type="submission" date="2015-11" db="EMBL/GenBank/DDBJ databases">
        <title>Genomic analysis of 38 Legionella species identifies large and diverse effector repertoires.</title>
        <authorList>
            <person name="Burstein D."/>
            <person name="Amaro F."/>
            <person name="Zusman T."/>
            <person name="Lifshitz Z."/>
            <person name="Cohen O."/>
            <person name="Gilbert J.A."/>
            <person name="Pupko T."/>
            <person name="Shuman H.A."/>
            <person name="Segal G."/>
        </authorList>
    </citation>
    <scope>NUCLEOTIDE SEQUENCE [LARGE SCALE GENOMIC DNA]</scope>
    <source>
        <strain evidence="2 3">ATCC 49506</strain>
    </source>
</reference>
<evidence type="ECO:0000313" key="2">
    <source>
        <dbReference type="EMBL" id="KTD36313.1"/>
    </source>
</evidence>
<feature type="compositionally biased region" description="Basic and acidic residues" evidence="1">
    <location>
        <begin position="37"/>
        <end position="46"/>
    </location>
</feature>
<accession>A0A0W0WVH2</accession>
<dbReference type="AlphaFoldDB" id="A0A0W0WVH2"/>
<keyword evidence="3" id="KW-1185">Reference proteome</keyword>
<sequence>MKRKRENETISTNESTQSDIIKERKVEASERAQLSEVEARNRGSKDAALQARKDYAQLQAEGCTPVTEIENESPAYMETYRETYEKVKTQLLERDSTNLNSTANAYSLTPYLTNTIPPTPQQTMPNSLQQNGVFYVPQIMYLNALLNLYYTNSIVLMELEKQRMAIQMEEEAIGQIANKLMEEIKIEQMADDLRAQVESEVKDGKKIFSGSDEISWEEAKTLEREQIFPEDTSAGMGTNWCDFFQSISTETVYPSDMPAPNGTKDTFPNL</sequence>
<feature type="region of interest" description="Disordered" evidence="1">
    <location>
        <begin position="1"/>
        <end position="46"/>
    </location>
</feature>
<dbReference type="RefSeq" id="WP_058504323.1">
    <property type="nucleotide sequence ID" value="NZ_CAAAIF010000001.1"/>
</dbReference>
<comment type="caution">
    <text evidence="2">The sequence shown here is derived from an EMBL/GenBank/DDBJ whole genome shotgun (WGS) entry which is preliminary data.</text>
</comment>
<dbReference type="PATRIC" id="fig|45070.6.peg.1363"/>
<evidence type="ECO:0000256" key="1">
    <source>
        <dbReference type="SAM" id="MobiDB-lite"/>
    </source>
</evidence>
<dbReference type="EMBL" id="LNYO01000013">
    <property type="protein sequence ID" value="KTD36313.1"/>
    <property type="molecule type" value="Genomic_DNA"/>
</dbReference>
<organism evidence="2 3">
    <name type="scientific">Legionella nautarum</name>
    <dbReference type="NCBI Taxonomy" id="45070"/>
    <lineage>
        <taxon>Bacteria</taxon>
        <taxon>Pseudomonadati</taxon>
        <taxon>Pseudomonadota</taxon>
        <taxon>Gammaproteobacteria</taxon>
        <taxon>Legionellales</taxon>
        <taxon>Legionellaceae</taxon>
        <taxon>Legionella</taxon>
    </lineage>
</organism>